<sequence>MGTAFLNEKLAMIAEEEETLQFASFTNEDALQLGLSIIEMADKAGKRIAVDITKNGVQLFHFKMTGTSEDNSNWIQRKNRVVALHDHSSYYLQVQSELNGVPYHESYLLDRFKYAAFGGAFPIKVKGAGIIGTVTVSGLTPEEDHELVTKAIRTFISKPL</sequence>
<dbReference type="PANTHER" id="PTHR28255">
    <property type="match status" value="1"/>
</dbReference>
<dbReference type="AlphaFoldDB" id="A0A0D5NEV0"/>
<name>A0A0D5NEV0_9BACL</name>
<dbReference type="InterPro" id="IPR010371">
    <property type="entry name" value="YBR137W-like"/>
</dbReference>
<evidence type="ECO:0000313" key="3">
    <source>
        <dbReference type="Proteomes" id="UP000032633"/>
    </source>
</evidence>
<dbReference type="OrthoDB" id="9815315at2"/>
<protein>
    <recommendedName>
        <fullName evidence="1">UPF0303 protein VN24_01300</fullName>
    </recommendedName>
</protein>
<dbReference type="PATRIC" id="fig|1126833.4.peg.293"/>
<dbReference type="NCBIfam" id="NF002696">
    <property type="entry name" value="PRK02487.1-5"/>
    <property type="match status" value="1"/>
</dbReference>
<dbReference type="KEGG" id="pbj:VN24_01300"/>
<gene>
    <name evidence="2" type="ORF">VN24_01300</name>
</gene>
<dbReference type="Proteomes" id="UP000032633">
    <property type="component" value="Chromosome"/>
</dbReference>
<dbReference type="HAMAP" id="MF_00761">
    <property type="entry name" value="UPF0303"/>
    <property type="match status" value="1"/>
</dbReference>
<reference evidence="3" key="2">
    <citation type="submission" date="2015-03" db="EMBL/GenBank/DDBJ databases">
        <title>Genome sequence of Paenibacillus beijingensis strain DSM 24997T.</title>
        <authorList>
            <person name="Kwak Y."/>
            <person name="Shin J.-H."/>
        </authorList>
    </citation>
    <scope>NUCLEOTIDE SEQUENCE [LARGE SCALE GENOMIC DNA]</scope>
    <source>
        <strain evidence="3">DSM 24997</strain>
    </source>
</reference>
<proteinExistence type="inferred from homology"/>
<dbReference type="Pfam" id="PF03928">
    <property type="entry name" value="HbpS-like"/>
    <property type="match status" value="1"/>
</dbReference>
<dbReference type="EMBL" id="CP011058">
    <property type="protein sequence ID" value="AJY73507.1"/>
    <property type="molecule type" value="Genomic_DNA"/>
</dbReference>
<evidence type="ECO:0000256" key="1">
    <source>
        <dbReference type="HAMAP-Rule" id="MF_00761"/>
    </source>
</evidence>
<comment type="similarity">
    <text evidence="1">Belongs to the UPF0303 family.</text>
</comment>
<accession>A0A0D5NEV0</accession>
<dbReference type="RefSeq" id="WP_045668942.1">
    <property type="nucleotide sequence ID" value="NZ_CP011058.1"/>
</dbReference>
<dbReference type="InterPro" id="IPR038084">
    <property type="entry name" value="PduO/GlcC-like_sf"/>
</dbReference>
<dbReference type="PIRSF" id="PIRSF008757">
    <property type="entry name" value="UCP008757"/>
    <property type="match status" value="1"/>
</dbReference>
<dbReference type="PANTHER" id="PTHR28255:SF1">
    <property type="entry name" value="UPF0303 PROTEIN YBR137W"/>
    <property type="match status" value="1"/>
</dbReference>
<organism evidence="2 3">
    <name type="scientific">Paenibacillus beijingensis</name>
    <dbReference type="NCBI Taxonomy" id="1126833"/>
    <lineage>
        <taxon>Bacteria</taxon>
        <taxon>Bacillati</taxon>
        <taxon>Bacillota</taxon>
        <taxon>Bacilli</taxon>
        <taxon>Bacillales</taxon>
        <taxon>Paenibacillaceae</taxon>
        <taxon>Paenibacillus</taxon>
    </lineage>
</organism>
<reference evidence="2 3" key="1">
    <citation type="journal article" date="2015" name="J. Biotechnol.">
        <title>Complete genome sequence of Paenibacillus beijingensis 7188(T) (=DSM 24997(T)), a novel rhizobacterium from jujube garden soil.</title>
        <authorList>
            <person name="Kwak Y."/>
            <person name="Shin J.H."/>
        </authorList>
    </citation>
    <scope>NUCLEOTIDE SEQUENCE [LARGE SCALE GENOMIC DNA]</scope>
    <source>
        <strain evidence="2 3">DSM 24997</strain>
    </source>
</reference>
<evidence type="ECO:0000313" key="2">
    <source>
        <dbReference type="EMBL" id="AJY73507.1"/>
    </source>
</evidence>
<dbReference type="SUPFAM" id="SSF143744">
    <property type="entry name" value="GlcG-like"/>
    <property type="match status" value="1"/>
</dbReference>
<dbReference type="STRING" id="1126833.VN24_01300"/>
<dbReference type="HOGENOM" id="CLU_101036_2_1_9"/>
<dbReference type="Gene3D" id="3.30.450.150">
    <property type="entry name" value="Haem-degrading domain"/>
    <property type="match status" value="1"/>
</dbReference>
<dbReference type="InterPro" id="IPR005624">
    <property type="entry name" value="PduO/GlcC-like"/>
</dbReference>
<keyword evidence="3" id="KW-1185">Reference proteome</keyword>